<proteinExistence type="predicted"/>
<dbReference type="InterPro" id="IPR013382">
    <property type="entry name" value="CRISPR-assoc_prot_Cse2"/>
</dbReference>
<comment type="caution">
    <text evidence="1">The sequence shown here is derived from an EMBL/GenBank/DDBJ whole genome shotgun (WGS) entry which is preliminary data.</text>
</comment>
<reference evidence="1 2" key="1">
    <citation type="submission" date="2017-11" db="EMBL/GenBank/DDBJ databases">
        <title>Isolation and Characterization of Family Methanocellaceae Species from Potential Methane Hydrate Area Offshore Southwestern Taiwan.</title>
        <authorList>
            <person name="Zhang W.-L."/>
            <person name="Chen W.-C."/>
            <person name="Lai M.-C."/>
            <person name="Chen S.-C."/>
        </authorList>
    </citation>
    <scope>NUCLEOTIDE SEQUENCE [LARGE SCALE GENOMIC DNA]</scope>
    <source>
        <strain evidence="1 2">CWC-04</strain>
    </source>
</reference>
<evidence type="ECO:0000313" key="1">
    <source>
        <dbReference type="EMBL" id="MCD1294792.1"/>
    </source>
</evidence>
<accession>A0AAP2W622</accession>
<dbReference type="NCBIfam" id="TIGR02548">
    <property type="entry name" value="casB_cse2"/>
    <property type="match status" value="1"/>
</dbReference>
<dbReference type="InterPro" id="IPR038287">
    <property type="entry name" value="Cse2_sf"/>
</dbReference>
<dbReference type="Proteomes" id="UP001320159">
    <property type="component" value="Unassembled WGS sequence"/>
</dbReference>
<name>A0AAP2W622_9EURY</name>
<dbReference type="RefSeq" id="WP_230741627.1">
    <property type="nucleotide sequence ID" value="NZ_PGCK01000005.1"/>
</dbReference>
<evidence type="ECO:0000313" key="2">
    <source>
        <dbReference type="Proteomes" id="UP001320159"/>
    </source>
</evidence>
<gene>
    <name evidence="1" type="primary">casB</name>
    <name evidence="1" type="ORF">CUJ83_07240</name>
</gene>
<dbReference type="AlphaFoldDB" id="A0AAP2W622"/>
<organism evidence="1 2">
    <name type="scientific">Methanooceanicella nereidis</name>
    <dbReference type="NCBI Taxonomy" id="2052831"/>
    <lineage>
        <taxon>Archaea</taxon>
        <taxon>Methanobacteriati</taxon>
        <taxon>Methanobacteriota</taxon>
        <taxon>Stenosarchaea group</taxon>
        <taxon>Methanomicrobia</taxon>
        <taxon>Methanocellales</taxon>
        <taxon>Methanocellaceae</taxon>
        <taxon>Methanooceanicella</taxon>
    </lineage>
</organism>
<dbReference type="Gene3D" id="1.10.520.40">
    <property type="entry name" value="CRISPR-associated protein Cse2"/>
    <property type="match status" value="1"/>
</dbReference>
<dbReference type="CDD" id="cd09731">
    <property type="entry name" value="Cse2_I-E"/>
    <property type="match status" value="1"/>
</dbReference>
<keyword evidence="2" id="KW-1185">Reference proteome</keyword>
<sequence length="193" mass="22122">MKAYYEKQEQQKPDRNEEFLQRLSSVDRGDLAVLKRNAGNTIAESRGAMKAFYNILPYGIADSPNEEVFFIVATLYGHNKYHFDGDFGLTMKRLKERAGSESIDSRMAALLDSEFDIVDGFKPGGGELAYRIRQCVKLAGSHEIGVDWLRLLQDLKFWNNPEKKVQKRWARSYFGYGKPAENNDQSINKEVKV</sequence>
<protein>
    <submittedName>
        <fullName evidence="1">Type I-E CRISPR-associated protein Cse2/CasB</fullName>
    </submittedName>
</protein>
<dbReference type="Pfam" id="PF09485">
    <property type="entry name" value="CRISPR_Cse2"/>
    <property type="match status" value="1"/>
</dbReference>
<dbReference type="EMBL" id="PGCK01000005">
    <property type="protein sequence ID" value="MCD1294792.1"/>
    <property type="molecule type" value="Genomic_DNA"/>
</dbReference>